<sequence>MSVRRAVFPEDAAAVSRLLEAYLRQTEREKVDRGLATDPGDGMLPARYQREVDDPATATAGAAVYLAFPPAVDAVHLPDAEAGPAPAEAAGILIAVPASGPAAGPTAGPTPDEVELKRLWVEPVHRASGLGRALLEAAAAGAPEKALRLSVWAWRTDALRAYERAGFLPSPSWEERPQLTCLTRPAPAP</sequence>
<dbReference type="InterPro" id="IPR000182">
    <property type="entry name" value="GNAT_dom"/>
</dbReference>
<dbReference type="InterPro" id="IPR016181">
    <property type="entry name" value="Acyl_CoA_acyltransferase"/>
</dbReference>
<feature type="domain" description="N-acetyltransferase" evidence="1">
    <location>
        <begin position="47"/>
        <end position="187"/>
    </location>
</feature>
<evidence type="ECO:0000259" key="1">
    <source>
        <dbReference type="PROSITE" id="PS51186"/>
    </source>
</evidence>
<dbReference type="Gene3D" id="3.40.630.30">
    <property type="match status" value="1"/>
</dbReference>
<evidence type="ECO:0000313" key="2">
    <source>
        <dbReference type="EMBL" id="GAA2227914.1"/>
    </source>
</evidence>
<dbReference type="Pfam" id="PF13508">
    <property type="entry name" value="Acetyltransf_7"/>
    <property type="match status" value="1"/>
</dbReference>
<dbReference type="RefSeq" id="WP_259478539.1">
    <property type="nucleotide sequence ID" value="NZ_BAAAQY010000003.1"/>
</dbReference>
<dbReference type="PROSITE" id="PS51186">
    <property type="entry name" value="GNAT"/>
    <property type="match status" value="1"/>
</dbReference>
<comment type="caution">
    <text evidence="2">The sequence shown here is derived from an EMBL/GenBank/DDBJ whole genome shotgun (WGS) entry which is preliminary data.</text>
</comment>
<evidence type="ECO:0000313" key="3">
    <source>
        <dbReference type="Proteomes" id="UP001500929"/>
    </source>
</evidence>
<proteinExistence type="predicted"/>
<dbReference type="EMBL" id="BAAAQY010000003">
    <property type="protein sequence ID" value="GAA2227914.1"/>
    <property type="molecule type" value="Genomic_DNA"/>
</dbReference>
<name>A0ABP5Q777_9MICO</name>
<reference evidence="3" key="1">
    <citation type="journal article" date="2019" name="Int. J. Syst. Evol. Microbiol.">
        <title>The Global Catalogue of Microorganisms (GCM) 10K type strain sequencing project: providing services to taxonomists for standard genome sequencing and annotation.</title>
        <authorList>
            <consortium name="The Broad Institute Genomics Platform"/>
            <consortium name="The Broad Institute Genome Sequencing Center for Infectious Disease"/>
            <person name="Wu L."/>
            <person name="Ma J."/>
        </authorList>
    </citation>
    <scope>NUCLEOTIDE SEQUENCE [LARGE SCALE GENOMIC DNA]</scope>
    <source>
        <strain evidence="3">JCM 16117</strain>
    </source>
</reference>
<gene>
    <name evidence="2" type="ORF">GCM10009851_10260</name>
</gene>
<organism evidence="2 3">
    <name type="scientific">Herbiconiux moechotypicola</name>
    <dbReference type="NCBI Taxonomy" id="637393"/>
    <lineage>
        <taxon>Bacteria</taxon>
        <taxon>Bacillati</taxon>
        <taxon>Actinomycetota</taxon>
        <taxon>Actinomycetes</taxon>
        <taxon>Micrococcales</taxon>
        <taxon>Microbacteriaceae</taxon>
        <taxon>Herbiconiux</taxon>
    </lineage>
</organism>
<dbReference type="Proteomes" id="UP001500929">
    <property type="component" value="Unassembled WGS sequence"/>
</dbReference>
<protein>
    <recommendedName>
        <fullName evidence="1">N-acetyltransferase domain-containing protein</fullName>
    </recommendedName>
</protein>
<dbReference type="SUPFAM" id="SSF55729">
    <property type="entry name" value="Acyl-CoA N-acyltransferases (Nat)"/>
    <property type="match status" value="1"/>
</dbReference>
<accession>A0ABP5Q777</accession>
<keyword evidence="3" id="KW-1185">Reference proteome</keyword>